<accession>A0A9K3GMB1</accession>
<evidence type="ECO:0000313" key="1">
    <source>
        <dbReference type="EMBL" id="GIQ89069.1"/>
    </source>
</evidence>
<proteinExistence type="predicted"/>
<dbReference type="EMBL" id="BDIP01004656">
    <property type="protein sequence ID" value="GIQ89069.1"/>
    <property type="molecule type" value="Genomic_DNA"/>
</dbReference>
<comment type="caution">
    <text evidence="1">The sequence shown here is derived from an EMBL/GenBank/DDBJ whole genome shotgun (WGS) entry which is preliminary data.</text>
</comment>
<gene>
    <name evidence="1" type="ORF">KIPB_011453</name>
</gene>
<organism evidence="1 2">
    <name type="scientific">Kipferlia bialata</name>
    <dbReference type="NCBI Taxonomy" id="797122"/>
    <lineage>
        <taxon>Eukaryota</taxon>
        <taxon>Metamonada</taxon>
        <taxon>Carpediemonas-like organisms</taxon>
        <taxon>Kipferlia</taxon>
    </lineage>
</organism>
<protein>
    <submittedName>
        <fullName evidence="1">Uncharacterized protein</fullName>
    </submittedName>
</protein>
<evidence type="ECO:0000313" key="2">
    <source>
        <dbReference type="Proteomes" id="UP000265618"/>
    </source>
</evidence>
<dbReference type="Proteomes" id="UP000265618">
    <property type="component" value="Unassembled WGS sequence"/>
</dbReference>
<dbReference type="AlphaFoldDB" id="A0A9K3GMB1"/>
<name>A0A9K3GMB1_9EUKA</name>
<keyword evidence="2" id="KW-1185">Reference proteome</keyword>
<sequence>MAPGIPSDGQSLSLSPFEPGVDGVSPVLTDPLSMAIQARTDLRDIVSTLRSESPRCTELPPFSELIQRVAESGCIPKLTLCLRQCVSASTAEDIAVVRVAFGALDWWSREIHDSSYHPRVHGTPPNDVYAGASPQGRQAIWQQFIDCQCALWGLISTQHIGEGGADPRAGVLVDNVSHVAETCLLCLAPRTDKYTVCEYEPPHSFPVDMTTLATCVIEGILATLPPCDNGGKAVGSPTYNKHGLYTVRVGLVVLQFLMIQPGGATYAGDTPTTPEGQTERQRHAVAELMLDSGILLRLAPVFAGESGIRSLYASVVERLGLTGYSYPREVIDLCGLRPLVELSSLTGAPLPLQLEVPLERTKAAVSQACHSMAQMKLGSLSPALATEWAAFMEHVLVHAARDMSVLDDLLDLMDGNSPVFRMCLSEGVARALFHLAPDTTSLTLHPVIIRLAAHIVALDTELVDVIWKRAPDRVQSLVDAEYVPLTCTRALLDSGIIDAIHAWLGTLYSVHRDGGEEESSGRVLDKDTKAIGEACASVLNSLAGTVESRVLVRGTTLVEEWLEQDVKRLNNVGLMTHDPLYLLFGCLGQLNLSGFDHPFAQSEALEILARYPDSDILSEISSVVFDMSKALRVDWLQAW</sequence>
<reference evidence="1 2" key="1">
    <citation type="journal article" date="2018" name="PLoS ONE">
        <title>The draft genome of Kipferlia bialata reveals reductive genome evolution in fornicate parasites.</title>
        <authorList>
            <person name="Tanifuji G."/>
            <person name="Takabayashi S."/>
            <person name="Kume K."/>
            <person name="Takagi M."/>
            <person name="Nakayama T."/>
            <person name="Kamikawa R."/>
            <person name="Inagaki Y."/>
            <person name="Hashimoto T."/>
        </authorList>
    </citation>
    <scope>NUCLEOTIDE SEQUENCE [LARGE SCALE GENOMIC DNA]</scope>
    <source>
        <strain evidence="1">NY0173</strain>
    </source>
</reference>